<dbReference type="EC" id="5.6.2.2" evidence="9"/>
<comment type="subunit">
    <text evidence="9">Heterotetramer, composed of two GyrA and two GyrB chains. In the heterotetramer, GyrA contains the active site tyrosine that forms a transient covalent intermediate with DNA, while GyrB binds cofactors and catalyzes ATP hydrolysis.</text>
</comment>
<evidence type="ECO:0000313" key="13">
    <source>
        <dbReference type="Proteomes" id="UP000317646"/>
    </source>
</evidence>
<comment type="subunit">
    <text evidence="8">Heterotetramer composed of ParC and ParE.</text>
</comment>
<comment type="function">
    <text evidence="9">A type II topoisomerase that negatively supercoils closed circular double-stranded (ds) DNA in an ATP-dependent manner to modulate DNA topology and maintain chromosomes in an underwound state. Negative supercoiling favors strand separation, and DNA replication, transcription, recombination and repair, all of which involve strand separation. Also able to catalyze the interconversion of other topological isomers of dsDNA rings, including catenanes and knotted rings. Type II topoisomerases break and join 2 DNA strands simultaneously in an ATP-dependent manner.</text>
</comment>
<dbReference type="GO" id="GO:0003677">
    <property type="term" value="F:DNA binding"/>
    <property type="evidence" value="ECO:0007669"/>
    <property type="project" value="UniProtKB-UniRule"/>
</dbReference>
<sequence length="857" mass="94345">MADGEKIIPINIEDEMRGAYIDYSMSVIISRALPDVRDGLKPVHRRVLYGMSELGVSYTKAHKKSARIVGEVLGKYHPHGDSSVYDTMVRMAQDWSLRYPLVDGQGNFGSIDGDSPAAMRYTEARLKRIADELLGDLDKDTVDFQPNFDDSLEEPSVLPAKLPNLLLNGTTGIAVGMATNMAPHNLTEVVSGIIAYLEDPTITVAGLMAHVTAPDFPTGGTIYGYEGVRQAFETGRGRVVMRAKARFETSKTGKEQIIVTEIPYMVNKASMIEKTAALINEKKIEGIADLRDESDRDGLRIVYDLKRDAVPGVVLNNLYKYTQLQSSFGVNNVCLVKGRPMTLNLRELIHYFVEHRGEVVVRRTRFELAEAQKRAHILEGLLIALDHLDEVIALIRSSRDGDLARAQLIARFALSEVQARAILDLRLQRLTGLERDKIVAEYEGLMREIDHFQAVLASEELQRGIIKTELLELRDRYGDARRTDINYAGGDFSTEDMIADEAMVITVSREGYVKRTNLDEYRAQARGGLGARGALSKKDDFTEHMFVATTHEYLLFFTELGRVFWLKVYEVPEGGKATKGLPIQNLIEIPREDKIRSVLNVRGLKDPDYLENTFLMFCTEQGTVKKTPLEAYSRPRTAGINAITINEGDRILDVQLLAPNAEVVLALRSGRTVRFNEAKVRAMGRAAAGVRGITLSEAPDDRVVGMVCIADPSQELLVVSENGYGKRSALDEYRITNRGGKGVRAMNITDKTGPLVAIKDVNDTDDLMIINKSGITIRLRMSDLRTIGRATQGVRLLKIGNNDAISSVAKVTADDAETAELVDGLPAEGPDDAAAAPVAAPLAPDATVDALGADAAE</sequence>
<keyword evidence="13" id="KW-1185">Reference proteome</keyword>
<dbReference type="GO" id="GO:0005524">
    <property type="term" value="F:ATP binding"/>
    <property type="evidence" value="ECO:0007669"/>
    <property type="project" value="UniProtKB-UniRule"/>
</dbReference>
<dbReference type="Gene3D" id="3.90.199.10">
    <property type="entry name" value="Topoisomerase II, domain 5"/>
    <property type="match status" value="1"/>
</dbReference>
<reference evidence="12 13" key="1">
    <citation type="journal article" date="2019" name="Environ. Microbiol.">
        <title>Species interactions and distinct microbial communities in high Arctic permafrost affected cryosols are associated with the CH4 and CO2 gas fluxes.</title>
        <authorList>
            <person name="Altshuler I."/>
            <person name="Hamel J."/>
            <person name="Turney S."/>
            <person name="Magnuson E."/>
            <person name="Levesque R."/>
            <person name="Greer C."/>
            <person name="Whyte L.G."/>
        </authorList>
    </citation>
    <scope>NUCLEOTIDE SEQUENCE [LARGE SCALE GENOMIC DNA]</scope>
    <source>
        <strain evidence="12 13">S9.2P</strain>
    </source>
</reference>
<evidence type="ECO:0000256" key="9">
    <source>
        <dbReference type="HAMAP-Rule" id="MF_01897"/>
    </source>
</evidence>
<proteinExistence type="inferred from homology"/>
<comment type="miscellaneous">
    <text evidence="9">Few gyrases are as efficient as E.coli at forming negative supercoils. Not all organisms have 2 type II topoisomerases; in organisms with a single type II topoisomerase this enzyme also has to decatenate newly replicated chromosomes.</text>
</comment>
<organism evidence="12 13">
    <name type="scientific">Hymenobacter nivis</name>
    <dbReference type="NCBI Taxonomy" id="1850093"/>
    <lineage>
        <taxon>Bacteria</taxon>
        <taxon>Pseudomonadati</taxon>
        <taxon>Bacteroidota</taxon>
        <taxon>Cytophagia</taxon>
        <taxon>Cytophagales</taxon>
        <taxon>Hymenobacteraceae</taxon>
        <taxon>Hymenobacter</taxon>
    </lineage>
</organism>
<gene>
    <name evidence="9 12" type="primary">gyrA</name>
    <name evidence="12" type="ORF">EAH73_12125</name>
</gene>
<dbReference type="SUPFAM" id="SSF101904">
    <property type="entry name" value="GyrA/ParC C-terminal domain-like"/>
    <property type="match status" value="1"/>
</dbReference>
<dbReference type="FunFam" id="3.30.1360.40:FF:000002">
    <property type="entry name" value="DNA gyrase subunit A"/>
    <property type="match status" value="1"/>
</dbReference>
<dbReference type="FunFam" id="3.90.199.10:FF:000001">
    <property type="entry name" value="DNA gyrase subunit A"/>
    <property type="match status" value="1"/>
</dbReference>
<dbReference type="InterPro" id="IPR013758">
    <property type="entry name" value="Topo_IIA_A/C_ab"/>
</dbReference>
<evidence type="ECO:0000256" key="6">
    <source>
        <dbReference type="ARBA" id="ARBA00023125"/>
    </source>
</evidence>
<dbReference type="NCBIfam" id="NF004044">
    <property type="entry name" value="PRK05561.1"/>
    <property type="match status" value="1"/>
</dbReference>
<keyword evidence="9" id="KW-0963">Cytoplasm</keyword>
<evidence type="ECO:0000259" key="11">
    <source>
        <dbReference type="PROSITE" id="PS52040"/>
    </source>
</evidence>
<dbReference type="InterPro" id="IPR002205">
    <property type="entry name" value="Topo_IIA_dom_A"/>
</dbReference>
<comment type="caution">
    <text evidence="12">The sequence shown here is derived from an EMBL/GenBank/DDBJ whole genome shotgun (WGS) entry which is preliminary data.</text>
</comment>
<evidence type="ECO:0000256" key="8">
    <source>
        <dbReference type="ARBA" id="ARBA00063644"/>
    </source>
</evidence>
<dbReference type="Gene3D" id="1.10.268.10">
    <property type="entry name" value="Topoisomerase, domain 3"/>
    <property type="match status" value="1"/>
</dbReference>
<accession>A0A502GY27</accession>
<dbReference type="SMART" id="SM00434">
    <property type="entry name" value="TOP4c"/>
    <property type="match status" value="1"/>
</dbReference>
<protein>
    <recommendedName>
        <fullName evidence="9">DNA gyrase subunit A</fullName>
        <ecNumber evidence="9">5.6.2.2</ecNumber>
    </recommendedName>
</protein>
<keyword evidence="4 9" id="KW-0067">ATP-binding</keyword>
<dbReference type="CDD" id="cd00187">
    <property type="entry name" value="TOP4c"/>
    <property type="match status" value="1"/>
</dbReference>
<evidence type="ECO:0000256" key="4">
    <source>
        <dbReference type="ARBA" id="ARBA00022840"/>
    </source>
</evidence>
<dbReference type="Pfam" id="PF03989">
    <property type="entry name" value="DNA_gyraseA_C"/>
    <property type="match status" value="6"/>
</dbReference>
<feature type="domain" description="Topo IIA-type catalytic" evidence="11">
    <location>
        <begin position="33"/>
        <end position="497"/>
    </location>
</feature>
<comment type="subcellular location">
    <subcellularLocation>
        <location evidence="9">Cytoplasm</location>
    </subcellularLocation>
</comment>
<dbReference type="EMBL" id="RCYZ01000004">
    <property type="protein sequence ID" value="TPG66110.1"/>
    <property type="molecule type" value="Genomic_DNA"/>
</dbReference>
<dbReference type="InterPro" id="IPR006691">
    <property type="entry name" value="GyrA/parC_rep"/>
</dbReference>
<dbReference type="RefSeq" id="WP_140466870.1">
    <property type="nucleotide sequence ID" value="NZ_RCYZ01000004.1"/>
</dbReference>
<dbReference type="PROSITE" id="PS52040">
    <property type="entry name" value="TOPO_IIA"/>
    <property type="match status" value="1"/>
</dbReference>
<dbReference type="InterPro" id="IPR013757">
    <property type="entry name" value="Topo_IIA_A_a_sf"/>
</dbReference>
<dbReference type="GO" id="GO:0005694">
    <property type="term" value="C:chromosome"/>
    <property type="evidence" value="ECO:0007669"/>
    <property type="project" value="InterPro"/>
</dbReference>
<dbReference type="Pfam" id="PF00521">
    <property type="entry name" value="DNA_topoisoIV"/>
    <property type="match status" value="1"/>
</dbReference>
<dbReference type="FunFam" id="2.120.10.90:FF:000005">
    <property type="entry name" value="DNA topoisomerase 4 subunit A"/>
    <property type="match status" value="1"/>
</dbReference>
<dbReference type="InterPro" id="IPR050220">
    <property type="entry name" value="Type_II_DNA_Topoisomerases"/>
</dbReference>
<dbReference type="Gene3D" id="2.120.10.90">
    <property type="entry name" value="DNA gyrase/topoisomerase IV, subunit A, C-terminal"/>
    <property type="match status" value="1"/>
</dbReference>
<keyword evidence="7 9" id="KW-0413">Isomerase</keyword>
<evidence type="ECO:0000256" key="10">
    <source>
        <dbReference type="PROSITE-ProRule" id="PRU01384"/>
    </source>
</evidence>
<dbReference type="SUPFAM" id="SSF56719">
    <property type="entry name" value="Type II DNA topoisomerase"/>
    <property type="match status" value="1"/>
</dbReference>
<dbReference type="InterPro" id="IPR013760">
    <property type="entry name" value="Topo_IIA-like_dom_sf"/>
</dbReference>
<dbReference type="InterPro" id="IPR005743">
    <property type="entry name" value="GyrA"/>
</dbReference>
<dbReference type="InterPro" id="IPR035516">
    <property type="entry name" value="Gyrase/topoIV_suA_C"/>
</dbReference>
<evidence type="ECO:0000256" key="1">
    <source>
        <dbReference type="ARBA" id="ARBA00000185"/>
    </source>
</evidence>
<keyword evidence="3 9" id="KW-0547">Nucleotide-binding</keyword>
<evidence type="ECO:0000256" key="2">
    <source>
        <dbReference type="ARBA" id="ARBA00008263"/>
    </source>
</evidence>
<dbReference type="NCBIfam" id="NF004043">
    <property type="entry name" value="PRK05560.1"/>
    <property type="match status" value="1"/>
</dbReference>
<dbReference type="GO" id="GO:0005737">
    <property type="term" value="C:cytoplasm"/>
    <property type="evidence" value="ECO:0007669"/>
    <property type="project" value="UniProtKB-SubCell"/>
</dbReference>
<keyword evidence="5 9" id="KW-0799">Topoisomerase</keyword>
<name>A0A502GY27_9BACT</name>
<dbReference type="Proteomes" id="UP000317646">
    <property type="component" value="Unassembled WGS sequence"/>
</dbReference>
<feature type="active site" description="O-(5'-phospho-DNA)-tyrosine intermediate" evidence="9 10">
    <location>
        <position position="121"/>
    </location>
</feature>
<dbReference type="GO" id="GO:0034335">
    <property type="term" value="F:DNA negative supercoiling activity"/>
    <property type="evidence" value="ECO:0007669"/>
    <property type="project" value="UniProtKB-ARBA"/>
</dbReference>
<keyword evidence="6 9" id="KW-0238">DNA-binding</keyword>
<comment type="similarity">
    <text evidence="2 9">Belongs to the type II topoisomerase GyrA/ParC subunit family.</text>
</comment>
<evidence type="ECO:0000313" key="12">
    <source>
        <dbReference type="EMBL" id="TPG66110.1"/>
    </source>
</evidence>
<evidence type="ECO:0000256" key="3">
    <source>
        <dbReference type="ARBA" id="ARBA00022741"/>
    </source>
</evidence>
<dbReference type="NCBIfam" id="TIGR01063">
    <property type="entry name" value="gyrA"/>
    <property type="match status" value="1"/>
</dbReference>
<dbReference type="GO" id="GO:0006261">
    <property type="term" value="P:DNA-templated DNA replication"/>
    <property type="evidence" value="ECO:0007669"/>
    <property type="project" value="UniProtKB-UniRule"/>
</dbReference>
<dbReference type="PANTHER" id="PTHR43493">
    <property type="entry name" value="DNA GYRASE/TOPOISOMERASE SUBUNIT A"/>
    <property type="match status" value="1"/>
</dbReference>
<comment type="catalytic activity">
    <reaction evidence="1 9 10">
        <text>ATP-dependent breakage, passage and rejoining of double-stranded DNA.</text>
        <dbReference type="EC" id="5.6.2.2"/>
    </reaction>
</comment>
<dbReference type="Gene3D" id="3.30.1360.40">
    <property type="match status" value="1"/>
</dbReference>
<dbReference type="FunFam" id="1.10.268.10:FF:000001">
    <property type="entry name" value="DNA gyrase subunit A"/>
    <property type="match status" value="1"/>
</dbReference>
<comment type="caution">
    <text evidence="9">Lacks conserved residue(s) required for the propagation of feature annotation.</text>
</comment>
<dbReference type="HAMAP" id="MF_01897">
    <property type="entry name" value="GyrA"/>
    <property type="match status" value="1"/>
</dbReference>
<dbReference type="PANTHER" id="PTHR43493:SF5">
    <property type="entry name" value="DNA GYRASE SUBUNIT A, CHLOROPLASTIC_MITOCHONDRIAL"/>
    <property type="match status" value="1"/>
</dbReference>
<dbReference type="OrthoDB" id="9806486at2"/>
<evidence type="ECO:0000256" key="7">
    <source>
        <dbReference type="ARBA" id="ARBA00023235"/>
    </source>
</evidence>
<dbReference type="GO" id="GO:0009330">
    <property type="term" value="C:DNA topoisomerase type II (double strand cut, ATP-hydrolyzing) complex"/>
    <property type="evidence" value="ECO:0007669"/>
    <property type="project" value="TreeGrafter"/>
</dbReference>
<evidence type="ECO:0000256" key="5">
    <source>
        <dbReference type="ARBA" id="ARBA00023029"/>
    </source>
</evidence>
<dbReference type="GO" id="GO:0006265">
    <property type="term" value="P:DNA topological change"/>
    <property type="evidence" value="ECO:0007669"/>
    <property type="project" value="UniProtKB-UniRule"/>
</dbReference>
<dbReference type="AlphaFoldDB" id="A0A502GY27"/>